<evidence type="ECO:0000313" key="2">
    <source>
        <dbReference type="EMBL" id="PNP40160.1"/>
    </source>
</evidence>
<dbReference type="EMBL" id="MTYI01000488">
    <property type="protein sequence ID" value="PNP40160.1"/>
    <property type="molecule type" value="Genomic_DNA"/>
</dbReference>
<name>A0A2K0T3R6_TRIHA</name>
<organism evidence="2 3">
    <name type="scientific">Trichoderma harzianum</name>
    <name type="common">Hypocrea lixii</name>
    <dbReference type="NCBI Taxonomy" id="5544"/>
    <lineage>
        <taxon>Eukaryota</taxon>
        <taxon>Fungi</taxon>
        <taxon>Dikarya</taxon>
        <taxon>Ascomycota</taxon>
        <taxon>Pezizomycotina</taxon>
        <taxon>Sordariomycetes</taxon>
        <taxon>Hypocreomycetidae</taxon>
        <taxon>Hypocreales</taxon>
        <taxon>Hypocreaceae</taxon>
        <taxon>Trichoderma</taxon>
    </lineage>
</organism>
<reference evidence="2 3" key="1">
    <citation type="submission" date="2017-02" db="EMBL/GenBank/DDBJ databases">
        <title>Genomes of Trichoderma spp. with biocontrol activity.</title>
        <authorList>
            <person name="Gardiner D."/>
            <person name="Kazan K."/>
            <person name="Vos C."/>
            <person name="Harvey P."/>
        </authorList>
    </citation>
    <scope>NUCLEOTIDE SEQUENCE [LARGE SCALE GENOMIC DNA]</scope>
    <source>
        <strain evidence="2 3">Tr1</strain>
    </source>
</reference>
<evidence type="ECO:0000256" key="1">
    <source>
        <dbReference type="SAM" id="MobiDB-lite"/>
    </source>
</evidence>
<feature type="compositionally biased region" description="Basic and acidic residues" evidence="1">
    <location>
        <begin position="1"/>
        <end position="10"/>
    </location>
</feature>
<feature type="region of interest" description="Disordered" evidence="1">
    <location>
        <begin position="1"/>
        <end position="35"/>
    </location>
</feature>
<comment type="caution">
    <text evidence="2">The sequence shown here is derived from an EMBL/GenBank/DDBJ whole genome shotgun (WGS) entry which is preliminary data.</text>
</comment>
<gene>
    <name evidence="2" type="ORF">THARTR1_11261</name>
</gene>
<protein>
    <submittedName>
        <fullName evidence="2">Uncharacterized protein</fullName>
    </submittedName>
</protein>
<proteinExistence type="predicted"/>
<dbReference type="AlphaFoldDB" id="A0A2K0T3R6"/>
<sequence>MPQKRKYAETREDDGDVDDSDRMAAESALADGGDK</sequence>
<dbReference type="Proteomes" id="UP000236290">
    <property type="component" value="Unassembled WGS sequence"/>
</dbReference>
<accession>A0A2K0T3R6</accession>
<evidence type="ECO:0000313" key="3">
    <source>
        <dbReference type="Proteomes" id="UP000236290"/>
    </source>
</evidence>